<keyword evidence="12" id="KW-1185">Reference proteome</keyword>
<organism evidence="11 12">
    <name type="scientific">Streptococcus saliviloxodontae</name>
    <dbReference type="NCBI Taxonomy" id="1349416"/>
    <lineage>
        <taxon>Bacteria</taxon>
        <taxon>Bacillati</taxon>
        <taxon>Bacillota</taxon>
        <taxon>Bacilli</taxon>
        <taxon>Lactobacillales</taxon>
        <taxon>Streptococcaceae</taxon>
        <taxon>Streptococcus</taxon>
    </lineage>
</organism>
<keyword evidence="8 10" id="KW-0472">Membrane</keyword>
<dbReference type="InterPro" id="IPR002528">
    <property type="entry name" value="MATE_fam"/>
</dbReference>
<feature type="transmembrane region" description="Helical" evidence="10">
    <location>
        <begin position="280"/>
        <end position="303"/>
    </location>
</feature>
<evidence type="ECO:0000256" key="6">
    <source>
        <dbReference type="ARBA" id="ARBA00022692"/>
    </source>
</evidence>
<evidence type="ECO:0000256" key="4">
    <source>
        <dbReference type="ARBA" id="ARBA00022448"/>
    </source>
</evidence>
<keyword evidence="9" id="KW-0046">Antibiotic resistance</keyword>
<comment type="subcellular location">
    <subcellularLocation>
        <location evidence="1">Cell membrane</location>
        <topology evidence="1">Multi-pass membrane protein</topology>
    </subcellularLocation>
</comment>
<feature type="transmembrane region" description="Helical" evidence="10">
    <location>
        <begin position="425"/>
        <end position="444"/>
    </location>
</feature>
<dbReference type="PANTHER" id="PTHR43823:SF3">
    <property type="entry name" value="MULTIDRUG EXPORT PROTEIN MEPA"/>
    <property type="match status" value="1"/>
</dbReference>
<evidence type="ECO:0000256" key="2">
    <source>
        <dbReference type="ARBA" id="ARBA00008417"/>
    </source>
</evidence>
<dbReference type="PIRSF" id="PIRSF006603">
    <property type="entry name" value="DinF"/>
    <property type="match status" value="1"/>
</dbReference>
<comment type="similarity">
    <text evidence="2">Belongs to the multi antimicrobial extrusion (MATE) (TC 2.A.66.1) family. MepA subfamily.</text>
</comment>
<evidence type="ECO:0000256" key="5">
    <source>
        <dbReference type="ARBA" id="ARBA00022475"/>
    </source>
</evidence>
<evidence type="ECO:0000313" key="12">
    <source>
        <dbReference type="Proteomes" id="UP000809081"/>
    </source>
</evidence>
<feature type="transmembrane region" description="Helical" evidence="10">
    <location>
        <begin position="237"/>
        <end position="260"/>
    </location>
</feature>
<evidence type="ECO:0000256" key="1">
    <source>
        <dbReference type="ARBA" id="ARBA00004651"/>
    </source>
</evidence>
<feature type="transmembrane region" description="Helical" evidence="10">
    <location>
        <begin position="139"/>
        <end position="160"/>
    </location>
</feature>
<dbReference type="EMBL" id="JAFBEI010000004">
    <property type="protein sequence ID" value="MBM7635485.1"/>
    <property type="molecule type" value="Genomic_DNA"/>
</dbReference>
<proteinExistence type="inferred from homology"/>
<reference evidence="11 12" key="1">
    <citation type="submission" date="2021-01" db="EMBL/GenBank/DDBJ databases">
        <title>Genomic Encyclopedia of Type Strains, Phase IV (KMG-IV): sequencing the most valuable type-strain genomes for metagenomic binning, comparative biology and taxonomic classification.</title>
        <authorList>
            <person name="Goeker M."/>
        </authorList>
    </citation>
    <scope>NUCLEOTIDE SEQUENCE [LARGE SCALE GENOMIC DNA]</scope>
    <source>
        <strain evidence="11 12">DSM 27513</strain>
    </source>
</reference>
<feature type="transmembrane region" description="Helical" evidence="10">
    <location>
        <begin position="324"/>
        <end position="350"/>
    </location>
</feature>
<dbReference type="Proteomes" id="UP000809081">
    <property type="component" value="Unassembled WGS sequence"/>
</dbReference>
<comment type="caution">
    <text evidence="11">The sequence shown here is derived from an EMBL/GenBank/DDBJ whole genome shotgun (WGS) entry which is preliminary data.</text>
</comment>
<feature type="transmembrane region" description="Helical" evidence="10">
    <location>
        <begin position="21"/>
        <end position="38"/>
    </location>
</feature>
<sequence>MAKNIDKNPLGTEKLSSLLKKFAIPAIIANIVNALYNIVDQIFIGQGVGYLGNAATNIAFPITTICTALALLIGVGAASRFNIEIGRGNKTLAKKTVGNAFSSLLLIGVTLLIIIRLFLKPLMISFGATDDILSYAMTYTSITSLGIPFLLVSSGGSPLIRSDGSAKYSMTSVVIGAVLNTILNPIFIFGFGWGIAGSAWATVISQIISGCAVAIYLKRFKTVQLEKSDFLLNHKVLLALSALGLTAMFNNLSSTIVQIVTNNLLKAYGSQSIYGSDIPIAVAGIVAKVNMIFSAIVIGLTQGSQPIVGYNFGAKKLDRVHQSYFLIIRVATYIAITAFILFEVFAPQILSLFGNSSELYMTYGVKYLRVFMALVFLNGMQISTTTFYTSIGQAQIGAFLAITKQLLLLVPFSVLFVISFGVDNIMFAAPVADLIAFLISFALITQTLKKMQKEWLTLQ</sequence>
<dbReference type="InterPro" id="IPR048279">
    <property type="entry name" value="MdtK-like"/>
</dbReference>
<keyword evidence="6 10" id="KW-0812">Transmembrane</keyword>
<dbReference type="InterPro" id="IPR045070">
    <property type="entry name" value="MATE_MepA-like"/>
</dbReference>
<dbReference type="RefSeq" id="WP_205016435.1">
    <property type="nucleotide sequence ID" value="NZ_JAFBEI010000004.1"/>
</dbReference>
<feature type="transmembrane region" description="Helical" evidence="10">
    <location>
        <begin position="172"/>
        <end position="193"/>
    </location>
</feature>
<keyword evidence="5" id="KW-1003">Cell membrane</keyword>
<dbReference type="PANTHER" id="PTHR43823">
    <property type="entry name" value="SPORULATION PROTEIN YKVU"/>
    <property type="match status" value="1"/>
</dbReference>
<evidence type="ECO:0000256" key="3">
    <source>
        <dbReference type="ARBA" id="ARBA00022106"/>
    </source>
</evidence>
<dbReference type="Pfam" id="PF01554">
    <property type="entry name" value="MatE"/>
    <property type="match status" value="2"/>
</dbReference>
<feature type="transmembrane region" description="Helical" evidence="10">
    <location>
        <begin position="100"/>
        <end position="119"/>
    </location>
</feature>
<keyword evidence="4" id="KW-0813">Transport</keyword>
<dbReference type="CDD" id="cd13143">
    <property type="entry name" value="MATE_MepA_like"/>
    <property type="match status" value="1"/>
</dbReference>
<keyword evidence="7 10" id="KW-1133">Transmembrane helix</keyword>
<accession>A0ABS2PKE6</accession>
<feature type="transmembrane region" description="Helical" evidence="10">
    <location>
        <begin position="58"/>
        <end position="79"/>
    </location>
</feature>
<protein>
    <recommendedName>
        <fullName evidence="3">Multidrug export protein MepA</fullName>
    </recommendedName>
</protein>
<feature type="transmembrane region" description="Helical" evidence="10">
    <location>
        <begin position="398"/>
        <end position="419"/>
    </location>
</feature>
<dbReference type="InterPro" id="IPR051327">
    <property type="entry name" value="MATE_MepA_subfamily"/>
</dbReference>
<feature type="transmembrane region" description="Helical" evidence="10">
    <location>
        <begin position="370"/>
        <end position="391"/>
    </location>
</feature>
<name>A0ABS2PKE6_9STRE</name>
<evidence type="ECO:0000256" key="7">
    <source>
        <dbReference type="ARBA" id="ARBA00022989"/>
    </source>
</evidence>
<gene>
    <name evidence="11" type="ORF">JOC31_000277</name>
</gene>
<evidence type="ECO:0000313" key="11">
    <source>
        <dbReference type="EMBL" id="MBM7635485.1"/>
    </source>
</evidence>
<evidence type="ECO:0000256" key="9">
    <source>
        <dbReference type="ARBA" id="ARBA00023251"/>
    </source>
</evidence>
<feature type="transmembrane region" description="Helical" evidence="10">
    <location>
        <begin position="199"/>
        <end position="217"/>
    </location>
</feature>
<evidence type="ECO:0000256" key="10">
    <source>
        <dbReference type="SAM" id="Phobius"/>
    </source>
</evidence>
<evidence type="ECO:0000256" key="8">
    <source>
        <dbReference type="ARBA" id="ARBA00023136"/>
    </source>
</evidence>